<protein>
    <recommendedName>
        <fullName evidence="5">NADH-quinone oxidoreductase subunit H</fullName>
        <ecNumber evidence="5">7.1.1.-</ecNumber>
    </recommendedName>
    <alternativeName>
        <fullName evidence="5">NADH dehydrogenase I subunit H</fullName>
    </alternativeName>
    <alternativeName>
        <fullName evidence="5">NDH-1 subunit H</fullName>
    </alternativeName>
</protein>
<proteinExistence type="inferred from homology"/>
<dbReference type="PANTHER" id="PTHR11432">
    <property type="entry name" value="NADH DEHYDROGENASE SUBUNIT 1"/>
    <property type="match status" value="1"/>
</dbReference>
<feature type="transmembrane region" description="Helical" evidence="5">
    <location>
        <begin position="86"/>
        <end position="106"/>
    </location>
</feature>
<feature type="transmembrane region" description="Helical" evidence="5">
    <location>
        <begin position="304"/>
        <end position="325"/>
    </location>
</feature>
<keyword evidence="5" id="KW-1278">Translocase</keyword>
<dbReference type="HAMAP" id="MF_01350">
    <property type="entry name" value="NDH1_NuoH"/>
    <property type="match status" value="1"/>
</dbReference>
<dbReference type="AlphaFoldDB" id="A0A8J3UXA1"/>
<keyword evidence="5" id="KW-0830">Ubiquinone</keyword>
<evidence type="ECO:0000313" key="8">
    <source>
        <dbReference type="Proteomes" id="UP000605992"/>
    </source>
</evidence>
<organism evidence="7 8">
    <name type="scientific">Planotetraspora thailandica</name>
    <dbReference type="NCBI Taxonomy" id="487172"/>
    <lineage>
        <taxon>Bacteria</taxon>
        <taxon>Bacillati</taxon>
        <taxon>Actinomycetota</taxon>
        <taxon>Actinomycetes</taxon>
        <taxon>Streptosporangiales</taxon>
        <taxon>Streptosporangiaceae</taxon>
        <taxon>Planotetraspora</taxon>
    </lineage>
</organism>
<comment type="catalytic activity">
    <reaction evidence="5">
        <text>a quinone + NADH + 5 H(+)(in) = a quinol + NAD(+) + 4 H(+)(out)</text>
        <dbReference type="Rhea" id="RHEA:57888"/>
        <dbReference type="ChEBI" id="CHEBI:15378"/>
        <dbReference type="ChEBI" id="CHEBI:24646"/>
        <dbReference type="ChEBI" id="CHEBI:57540"/>
        <dbReference type="ChEBI" id="CHEBI:57945"/>
        <dbReference type="ChEBI" id="CHEBI:132124"/>
    </reaction>
</comment>
<reference evidence="7" key="1">
    <citation type="submission" date="2021-01" db="EMBL/GenBank/DDBJ databases">
        <title>Whole genome shotgun sequence of Planotetraspora thailandica NBRC 104271.</title>
        <authorList>
            <person name="Komaki H."/>
            <person name="Tamura T."/>
        </authorList>
    </citation>
    <scope>NUCLEOTIDE SEQUENCE</scope>
    <source>
        <strain evidence="7">NBRC 104271</strain>
    </source>
</reference>
<dbReference type="GO" id="GO:0003954">
    <property type="term" value="F:NADH dehydrogenase activity"/>
    <property type="evidence" value="ECO:0007669"/>
    <property type="project" value="TreeGrafter"/>
</dbReference>
<evidence type="ECO:0000256" key="2">
    <source>
        <dbReference type="ARBA" id="ARBA00022692"/>
    </source>
</evidence>
<comment type="similarity">
    <text evidence="5 6">Belongs to the complex I subunit 1 family.</text>
</comment>
<feature type="transmembrane region" description="Helical" evidence="5">
    <location>
        <begin position="215"/>
        <end position="233"/>
    </location>
</feature>
<dbReference type="NCBIfam" id="NF004741">
    <property type="entry name" value="PRK06076.1-2"/>
    <property type="match status" value="1"/>
</dbReference>
<name>A0A8J3UXA1_9ACTN</name>
<keyword evidence="5" id="KW-1003">Cell membrane</keyword>
<keyword evidence="8" id="KW-1185">Reference proteome</keyword>
<evidence type="ECO:0000256" key="5">
    <source>
        <dbReference type="HAMAP-Rule" id="MF_01350"/>
    </source>
</evidence>
<keyword evidence="5" id="KW-0874">Quinone</keyword>
<evidence type="ECO:0000256" key="3">
    <source>
        <dbReference type="ARBA" id="ARBA00022989"/>
    </source>
</evidence>
<comment type="caution">
    <text evidence="7">The sequence shown here is derived from an EMBL/GenBank/DDBJ whole genome shotgun (WGS) entry which is preliminary data.</text>
</comment>
<evidence type="ECO:0000313" key="7">
    <source>
        <dbReference type="EMBL" id="GII53608.1"/>
    </source>
</evidence>
<gene>
    <name evidence="7" type="primary">nuoH_2</name>
    <name evidence="5" type="synonym">nuoH</name>
    <name evidence="7" type="ORF">Pth03_19970</name>
</gene>
<comment type="function">
    <text evidence="5">NDH-1 shuttles electrons from NADH, via FMN and iron-sulfur (Fe-S) centers, to quinones in the respiratory chain. The immediate electron acceptor for the enzyme in this species is believed to be ubiquinone. Couples the redox reaction to proton translocation (for every two electrons transferred, four hydrogen ions are translocated across the cytoplasmic membrane), and thus conserves the redox energy in a proton gradient. This subunit may bind ubiquinone.</text>
</comment>
<evidence type="ECO:0000256" key="4">
    <source>
        <dbReference type="ARBA" id="ARBA00023136"/>
    </source>
</evidence>
<dbReference type="PANTHER" id="PTHR11432:SF3">
    <property type="entry name" value="NADH-UBIQUINONE OXIDOREDUCTASE CHAIN 1"/>
    <property type="match status" value="1"/>
</dbReference>
<keyword evidence="4 5" id="KW-0472">Membrane</keyword>
<keyword evidence="2 5" id="KW-0812">Transmembrane</keyword>
<feature type="transmembrane region" description="Helical" evidence="5">
    <location>
        <begin position="337"/>
        <end position="359"/>
    </location>
</feature>
<feature type="transmembrane region" description="Helical" evidence="5">
    <location>
        <begin position="271"/>
        <end position="292"/>
    </location>
</feature>
<evidence type="ECO:0000256" key="6">
    <source>
        <dbReference type="RuleBase" id="RU000471"/>
    </source>
</evidence>
<keyword evidence="5 6" id="KW-0520">NAD</keyword>
<dbReference type="GO" id="GO:0016655">
    <property type="term" value="F:oxidoreductase activity, acting on NAD(P)H, quinone or similar compound as acceptor"/>
    <property type="evidence" value="ECO:0007669"/>
    <property type="project" value="UniProtKB-UniRule"/>
</dbReference>
<dbReference type="InterPro" id="IPR001694">
    <property type="entry name" value="NADH_UbQ_OxRdtase_su1/FPO"/>
</dbReference>
<dbReference type="PROSITE" id="PS00668">
    <property type="entry name" value="COMPLEX1_ND1_2"/>
    <property type="match status" value="1"/>
</dbReference>
<comment type="subcellular location">
    <subcellularLocation>
        <location evidence="5 6">Cell membrane</location>
        <topology evidence="5 6">Multi-pass membrane protein</topology>
    </subcellularLocation>
    <subcellularLocation>
        <location evidence="1">Membrane</location>
        <topology evidence="1">Multi-pass membrane protein</topology>
    </subcellularLocation>
</comment>
<dbReference type="GO" id="GO:0005886">
    <property type="term" value="C:plasma membrane"/>
    <property type="evidence" value="ECO:0007669"/>
    <property type="project" value="UniProtKB-SubCell"/>
</dbReference>
<dbReference type="GO" id="GO:0048038">
    <property type="term" value="F:quinone binding"/>
    <property type="evidence" value="ECO:0007669"/>
    <property type="project" value="UniProtKB-KW"/>
</dbReference>
<dbReference type="GO" id="GO:0009060">
    <property type="term" value="P:aerobic respiration"/>
    <property type="evidence" value="ECO:0007669"/>
    <property type="project" value="TreeGrafter"/>
</dbReference>
<keyword evidence="3 5" id="KW-1133">Transmembrane helix</keyword>
<feature type="transmembrane region" description="Helical" evidence="5">
    <location>
        <begin position="126"/>
        <end position="149"/>
    </location>
</feature>
<feature type="transmembrane region" description="Helical" evidence="5">
    <location>
        <begin position="16"/>
        <end position="39"/>
    </location>
</feature>
<dbReference type="NCBIfam" id="NF004743">
    <property type="entry name" value="PRK06076.1-4"/>
    <property type="match status" value="1"/>
</dbReference>
<dbReference type="RefSeq" id="WP_203943861.1">
    <property type="nucleotide sequence ID" value="NZ_BOOR01000010.1"/>
</dbReference>
<accession>A0A8J3UXA1</accession>
<dbReference type="Proteomes" id="UP000605992">
    <property type="component" value="Unassembled WGS sequence"/>
</dbReference>
<sequence length="452" mass="49638">MNNPAPTLSDFGHDPLWLSIIKALFIFVFLMLGVLFGVWTERKLISRMQHRYGPNRAGKFGLLQSVADGLKMGLKEDLMPRTVDKVIYFLAPVIIAVPAFLAFSVVPFGPVVSIFGVKTPLQLTDLPVAVLLVLATASIGVYGIVLAGWGSRSPYAILGGLRSSAQVVSYEIAMGLSFVAVFLQAGTLSTSEIVAKQAGGGTWDVFGLHIPTPSWYVFTLLPSFLIYAITMLGETNRVPFDLPEGEGELVGGFHTEYSSSLKFAMFMLAEYVNVFTVSAMAITLFLGGWHAPWPISIWDGANSGWWPMLWFFGKLVLAFGFFVWVRASLPRIRYDQLMAFGWKVLIPLNLGWILIFATLKALRLPEANRSAILTLGAVIIIGAFAIWLRFDTANQRRKEAKVAQVEDEFEQLREEPAAGGFPVPPLDLPHYHGVVPAARAHTEAKEVTSGSN</sequence>
<dbReference type="InterPro" id="IPR018086">
    <property type="entry name" value="NADH_UbQ_OxRdtase_su1_CS"/>
</dbReference>
<evidence type="ECO:0000256" key="1">
    <source>
        <dbReference type="ARBA" id="ARBA00004141"/>
    </source>
</evidence>
<dbReference type="EMBL" id="BOOR01000010">
    <property type="protein sequence ID" value="GII53608.1"/>
    <property type="molecule type" value="Genomic_DNA"/>
</dbReference>
<feature type="transmembrane region" description="Helical" evidence="5">
    <location>
        <begin position="170"/>
        <end position="195"/>
    </location>
</feature>
<feature type="transmembrane region" description="Helical" evidence="5">
    <location>
        <begin position="371"/>
        <end position="390"/>
    </location>
</feature>
<comment type="subunit">
    <text evidence="5">NDH-1 is composed of 14 different subunits. Subunits NuoA, H, J, K, L, M, N constitute the membrane sector of the complex.</text>
</comment>
<dbReference type="PROSITE" id="PS00667">
    <property type="entry name" value="COMPLEX1_ND1_1"/>
    <property type="match status" value="1"/>
</dbReference>
<dbReference type="EC" id="7.1.1.-" evidence="5"/>
<dbReference type="Pfam" id="PF00146">
    <property type="entry name" value="NADHdh"/>
    <property type="match status" value="1"/>
</dbReference>